<name>A0ACB7RM50_HYAAI</name>
<evidence type="ECO:0000313" key="1">
    <source>
        <dbReference type="EMBL" id="KAH6923490.1"/>
    </source>
</evidence>
<evidence type="ECO:0000313" key="2">
    <source>
        <dbReference type="Proteomes" id="UP000821845"/>
    </source>
</evidence>
<reference evidence="1" key="1">
    <citation type="submission" date="2020-05" db="EMBL/GenBank/DDBJ databases">
        <title>Large-scale comparative analyses of tick genomes elucidate their genetic diversity and vector capacities.</title>
        <authorList>
            <person name="Jia N."/>
            <person name="Wang J."/>
            <person name="Shi W."/>
            <person name="Du L."/>
            <person name="Sun Y."/>
            <person name="Zhan W."/>
            <person name="Jiang J."/>
            <person name="Wang Q."/>
            <person name="Zhang B."/>
            <person name="Ji P."/>
            <person name="Sakyi L.B."/>
            <person name="Cui X."/>
            <person name="Yuan T."/>
            <person name="Jiang B."/>
            <person name="Yang W."/>
            <person name="Lam T.T.-Y."/>
            <person name="Chang Q."/>
            <person name="Ding S."/>
            <person name="Wang X."/>
            <person name="Zhu J."/>
            <person name="Ruan X."/>
            <person name="Zhao L."/>
            <person name="Wei J."/>
            <person name="Que T."/>
            <person name="Du C."/>
            <person name="Cheng J."/>
            <person name="Dai P."/>
            <person name="Han X."/>
            <person name="Huang E."/>
            <person name="Gao Y."/>
            <person name="Liu J."/>
            <person name="Shao H."/>
            <person name="Ye R."/>
            <person name="Li L."/>
            <person name="Wei W."/>
            <person name="Wang X."/>
            <person name="Wang C."/>
            <person name="Yang T."/>
            <person name="Huo Q."/>
            <person name="Li W."/>
            <person name="Guo W."/>
            <person name="Chen H."/>
            <person name="Zhou L."/>
            <person name="Ni X."/>
            <person name="Tian J."/>
            <person name="Zhou Y."/>
            <person name="Sheng Y."/>
            <person name="Liu T."/>
            <person name="Pan Y."/>
            <person name="Xia L."/>
            <person name="Li J."/>
            <person name="Zhao F."/>
            <person name="Cao W."/>
        </authorList>
    </citation>
    <scope>NUCLEOTIDE SEQUENCE</scope>
    <source>
        <strain evidence="1">Hyas-2018</strain>
    </source>
</reference>
<dbReference type="EMBL" id="CM023488">
    <property type="protein sequence ID" value="KAH6923490.1"/>
    <property type="molecule type" value="Genomic_DNA"/>
</dbReference>
<accession>A0ACB7RM50</accession>
<sequence length="115" mass="13252">MKAECERAAIDDLVLANFENNITKRDKRYEVALSWKEGVHLGDNYGFAIKRLHSLMKNLSKDPELLQRYGEAVRVYFEEGSAERVPSTEENSLGPLYCMPHRAVLREDRVSTKVH</sequence>
<proteinExistence type="predicted"/>
<dbReference type="Proteomes" id="UP000821845">
    <property type="component" value="Chromosome 8"/>
</dbReference>
<gene>
    <name evidence="1" type="ORF">HPB50_001952</name>
</gene>
<organism evidence="1 2">
    <name type="scientific">Hyalomma asiaticum</name>
    <name type="common">Tick</name>
    <dbReference type="NCBI Taxonomy" id="266040"/>
    <lineage>
        <taxon>Eukaryota</taxon>
        <taxon>Metazoa</taxon>
        <taxon>Ecdysozoa</taxon>
        <taxon>Arthropoda</taxon>
        <taxon>Chelicerata</taxon>
        <taxon>Arachnida</taxon>
        <taxon>Acari</taxon>
        <taxon>Parasitiformes</taxon>
        <taxon>Ixodida</taxon>
        <taxon>Ixodoidea</taxon>
        <taxon>Ixodidae</taxon>
        <taxon>Hyalomminae</taxon>
        <taxon>Hyalomma</taxon>
    </lineage>
</organism>
<protein>
    <submittedName>
        <fullName evidence="1">Uncharacterized protein</fullName>
    </submittedName>
</protein>
<comment type="caution">
    <text evidence="1">The sequence shown here is derived from an EMBL/GenBank/DDBJ whole genome shotgun (WGS) entry which is preliminary data.</text>
</comment>
<keyword evidence="2" id="KW-1185">Reference proteome</keyword>